<accession>A0A941IJ72</accession>
<sequence length="240" mass="24948">MARTYLSTLSPRRRWGIASAAAGVALAVTAGLGEPWGYSAVSGLPRDSGSSNVPLLASTLQVFHWTTASADLGGSKPWIAAFVLDLVWPLLILIGARALAGGLAMRRAKFSLIIGVWSITTLAGAFAGVVAGLVDHGTRGGVLPRVAFATTAAHTGDVLAVQAATMALVGVLIGWLPGVAAAIAYSVRRPVPEPETTGEEKTLTGDTATMSLESLEELRHARRDDGGRMRDAGTSEFFRV</sequence>
<proteinExistence type="predicted"/>
<keyword evidence="2" id="KW-0472">Membrane</keyword>
<evidence type="ECO:0000256" key="2">
    <source>
        <dbReference type="SAM" id="Phobius"/>
    </source>
</evidence>
<gene>
    <name evidence="3" type="ORF">KDK95_11140</name>
</gene>
<feature type="transmembrane region" description="Helical" evidence="2">
    <location>
        <begin position="78"/>
        <end position="100"/>
    </location>
</feature>
<dbReference type="RefSeq" id="WP_212518005.1">
    <property type="nucleotide sequence ID" value="NZ_JAGSOH010000024.1"/>
</dbReference>
<protein>
    <submittedName>
        <fullName evidence="3">Uncharacterized protein</fullName>
    </submittedName>
</protein>
<comment type="caution">
    <text evidence="3">The sequence shown here is derived from an EMBL/GenBank/DDBJ whole genome shotgun (WGS) entry which is preliminary data.</text>
</comment>
<keyword evidence="2" id="KW-1133">Transmembrane helix</keyword>
<feature type="transmembrane region" description="Helical" evidence="2">
    <location>
        <begin position="112"/>
        <end position="134"/>
    </location>
</feature>
<dbReference type="Proteomes" id="UP000676325">
    <property type="component" value="Unassembled WGS sequence"/>
</dbReference>
<feature type="region of interest" description="Disordered" evidence="1">
    <location>
        <begin position="220"/>
        <end position="240"/>
    </location>
</feature>
<organism evidence="3 4">
    <name type="scientific">Actinospica acidithermotolerans</name>
    <dbReference type="NCBI Taxonomy" id="2828514"/>
    <lineage>
        <taxon>Bacteria</taxon>
        <taxon>Bacillati</taxon>
        <taxon>Actinomycetota</taxon>
        <taxon>Actinomycetes</taxon>
        <taxon>Catenulisporales</taxon>
        <taxon>Actinospicaceae</taxon>
        <taxon>Actinospica</taxon>
    </lineage>
</organism>
<name>A0A941IJ72_9ACTN</name>
<evidence type="ECO:0000256" key="1">
    <source>
        <dbReference type="SAM" id="MobiDB-lite"/>
    </source>
</evidence>
<feature type="transmembrane region" description="Helical" evidence="2">
    <location>
        <begin position="163"/>
        <end position="185"/>
    </location>
</feature>
<reference evidence="3" key="1">
    <citation type="submission" date="2021-04" db="EMBL/GenBank/DDBJ databases">
        <title>Genome based classification of Actinospica acidithermotolerans sp. nov., an actinobacterium isolated from an Indonesian hot spring.</title>
        <authorList>
            <person name="Kusuma A.B."/>
            <person name="Putra K.E."/>
            <person name="Nafisah S."/>
            <person name="Loh J."/>
            <person name="Nouioui I."/>
            <person name="Goodfellow M."/>
        </authorList>
    </citation>
    <scope>NUCLEOTIDE SEQUENCE</scope>
    <source>
        <strain evidence="3">MGRD01-02</strain>
    </source>
</reference>
<evidence type="ECO:0000313" key="4">
    <source>
        <dbReference type="Proteomes" id="UP000676325"/>
    </source>
</evidence>
<evidence type="ECO:0000313" key="3">
    <source>
        <dbReference type="EMBL" id="MBR7826858.1"/>
    </source>
</evidence>
<dbReference type="EMBL" id="JAGSOH010000024">
    <property type="protein sequence ID" value="MBR7826858.1"/>
    <property type="molecule type" value="Genomic_DNA"/>
</dbReference>
<keyword evidence="2" id="KW-0812">Transmembrane</keyword>
<keyword evidence="4" id="KW-1185">Reference proteome</keyword>
<dbReference type="AlphaFoldDB" id="A0A941IJ72"/>